<dbReference type="EMBL" id="CP018153">
    <property type="protein sequence ID" value="APG59830.1"/>
    <property type="molecule type" value="Genomic_DNA"/>
</dbReference>
<keyword evidence="2" id="KW-1185">Reference proteome</keyword>
<organism evidence="1 2">
    <name type="scientific">Christiangramia salexigens</name>
    <dbReference type="NCBI Taxonomy" id="1913577"/>
    <lineage>
        <taxon>Bacteria</taxon>
        <taxon>Pseudomonadati</taxon>
        <taxon>Bacteroidota</taxon>
        <taxon>Flavobacteriia</taxon>
        <taxon>Flavobacteriales</taxon>
        <taxon>Flavobacteriaceae</taxon>
        <taxon>Christiangramia</taxon>
    </lineage>
</organism>
<reference evidence="1 2" key="1">
    <citation type="submission" date="2016-11" db="EMBL/GenBank/DDBJ databases">
        <title>Gramella sp. LPB0144 isolated from marine environment.</title>
        <authorList>
            <person name="Kim E."/>
            <person name="Yi H."/>
        </authorList>
    </citation>
    <scope>NUCLEOTIDE SEQUENCE [LARGE SCALE GENOMIC DNA]</scope>
    <source>
        <strain evidence="1 2">LPB0144</strain>
    </source>
</reference>
<sequence>MRKIILSIFSILIFSCATKISQDQIESDLMNYLNFVQKGNYDEAVNYMPTKFWEFYDKENYLKRLNQLSKKTGNLLFENMAITKISDRKKIDDNYFKIIDYKTNILFDSSQISENVIEKYKSNFGEKNVEIDTINKKLKILNESSIIAVYDKNVDQWRFLEQTQNGIVKLYGLNTWLELH</sequence>
<gene>
    <name evidence="1" type="ORF">LPB144_05105</name>
</gene>
<evidence type="ECO:0000313" key="2">
    <source>
        <dbReference type="Proteomes" id="UP000182510"/>
    </source>
</evidence>
<dbReference type="KEGG" id="grl:LPB144_05105"/>
<evidence type="ECO:0000313" key="1">
    <source>
        <dbReference type="EMBL" id="APG59830.1"/>
    </source>
</evidence>
<name>A0A1L3J401_9FLAO</name>
<accession>A0A1L3J401</accession>
<proteinExistence type="predicted"/>
<dbReference type="AlphaFoldDB" id="A0A1L3J401"/>
<dbReference type="Proteomes" id="UP000182510">
    <property type="component" value="Chromosome"/>
</dbReference>
<dbReference type="PROSITE" id="PS51257">
    <property type="entry name" value="PROKAR_LIPOPROTEIN"/>
    <property type="match status" value="1"/>
</dbReference>
<dbReference type="OrthoDB" id="982449at2"/>
<dbReference type="RefSeq" id="WP_072552482.1">
    <property type="nucleotide sequence ID" value="NZ_CP018153.1"/>
</dbReference>
<protein>
    <submittedName>
        <fullName evidence="1">Uncharacterized protein</fullName>
    </submittedName>
</protein>